<dbReference type="AlphaFoldDB" id="A0AAT9FP05"/>
<reference evidence="2" key="1">
    <citation type="submission" date="2024-07" db="EMBL/GenBank/DDBJ databases">
        <title>Complete genome sequence of Verrucomicrobiaceae bacterium NT6N.</title>
        <authorList>
            <person name="Huang C."/>
            <person name="Takami H."/>
            <person name="Hamasaki K."/>
        </authorList>
    </citation>
    <scope>NUCLEOTIDE SEQUENCE</scope>
    <source>
        <strain evidence="2">NT6N</strain>
    </source>
</reference>
<dbReference type="Gene3D" id="3.40.50.150">
    <property type="entry name" value="Vaccinia Virus protein VP39"/>
    <property type="match status" value="1"/>
</dbReference>
<feature type="domain" description="Methyltransferase" evidence="1">
    <location>
        <begin position="44"/>
        <end position="172"/>
    </location>
</feature>
<sequence length="232" mass="26567">MGSHHTDDLFEDWLLFQNIIARNYLQHREIIGVLQRWLHKRDQRGIRVLDLGCGDSYVARRSFLGNDAVQYYGIDHSQQALDVARSNFKGYSWSVELPCGDFTRLIQQLHGPFDLVIAGYSFHNLEQEDKASAMDNIRLILSPTGTFMVYDLLPNQGEQQAVYKERLMAHAEANWTLLDRTQIDAVRAHLTTQCNPIDQSAWRQLAYDSGLGSGELIYRDSAELVGMLEFSE</sequence>
<proteinExistence type="predicted"/>
<name>A0AAT9FP05_9BACT</name>
<dbReference type="Pfam" id="PF13847">
    <property type="entry name" value="Methyltransf_31"/>
    <property type="match status" value="1"/>
</dbReference>
<dbReference type="SUPFAM" id="SSF53335">
    <property type="entry name" value="S-adenosyl-L-methionine-dependent methyltransferases"/>
    <property type="match status" value="1"/>
</dbReference>
<gene>
    <name evidence="2" type="ORF">NT6N_27900</name>
</gene>
<dbReference type="EMBL" id="AP026866">
    <property type="protein sequence ID" value="BDS07750.1"/>
    <property type="molecule type" value="Genomic_DNA"/>
</dbReference>
<dbReference type="InterPro" id="IPR025714">
    <property type="entry name" value="Methyltranfer_dom"/>
</dbReference>
<dbReference type="PANTHER" id="PTHR43861">
    <property type="entry name" value="TRANS-ACONITATE 2-METHYLTRANSFERASE-RELATED"/>
    <property type="match status" value="1"/>
</dbReference>
<dbReference type="CDD" id="cd02440">
    <property type="entry name" value="AdoMet_MTases"/>
    <property type="match status" value="1"/>
</dbReference>
<evidence type="ECO:0000313" key="2">
    <source>
        <dbReference type="EMBL" id="BDS07750.1"/>
    </source>
</evidence>
<organism evidence="2">
    <name type="scientific">Oceaniferula spumae</name>
    <dbReference type="NCBI Taxonomy" id="2979115"/>
    <lineage>
        <taxon>Bacteria</taxon>
        <taxon>Pseudomonadati</taxon>
        <taxon>Verrucomicrobiota</taxon>
        <taxon>Verrucomicrobiia</taxon>
        <taxon>Verrucomicrobiales</taxon>
        <taxon>Verrucomicrobiaceae</taxon>
        <taxon>Oceaniferula</taxon>
    </lineage>
</organism>
<dbReference type="KEGG" id="osu:NT6N_27900"/>
<protein>
    <recommendedName>
        <fullName evidence="1">Methyltransferase domain-containing protein</fullName>
    </recommendedName>
</protein>
<evidence type="ECO:0000259" key="1">
    <source>
        <dbReference type="Pfam" id="PF13847"/>
    </source>
</evidence>
<accession>A0AAT9FP05</accession>
<dbReference type="InterPro" id="IPR029063">
    <property type="entry name" value="SAM-dependent_MTases_sf"/>
</dbReference>